<dbReference type="EMBL" id="JAESVP010000002">
    <property type="protein sequence ID" value="MBL4927300.1"/>
    <property type="molecule type" value="Genomic_DNA"/>
</dbReference>
<feature type="transmembrane region" description="Helical" evidence="5">
    <location>
        <begin position="127"/>
        <end position="145"/>
    </location>
</feature>
<dbReference type="Pfam" id="PF07264">
    <property type="entry name" value="EI24"/>
    <property type="match status" value="1"/>
</dbReference>
<evidence type="ECO:0000256" key="4">
    <source>
        <dbReference type="ARBA" id="ARBA00023136"/>
    </source>
</evidence>
<evidence type="ECO:0000256" key="1">
    <source>
        <dbReference type="ARBA" id="ARBA00004141"/>
    </source>
</evidence>
<feature type="transmembrane region" description="Helical" evidence="5">
    <location>
        <begin position="20"/>
        <end position="45"/>
    </location>
</feature>
<comment type="caution">
    <text evidence="6">The sequence shown here is derived from an EMBL/GenBank/DDBJ whole genome shotgun (WGS) entry which is preliminary data.</text>
</comment>
<keyword evidence="2 5" id="KW-0812">Transmembrane</keyword>
<gene>
    <name evidence="6" type="ORF">JI744_04200</name>
</gene>
<feature type="transmembrane region" description="Helical" evidence="5">
    <location>
        <begin position="205"/>
        <end position="222"/>
    </location>
</feature>
<keyword evidence="7" id="KW-1185">Reference proteome</keyword>
<keyword evidence="4 5" id="KW-0472">Membrane</keyword>
<dbReference type="Proteomes" id="UP000619033">
    <property type="component" value="Unassembled WGS sequence"/>
</dbReference>
<comment type="subcellular location">
    <subcellularLocation>
        <location evidence="1">Membrane</location>
        <topology evidence="1">Multi-pass membrane protein</topology>
    </subcellularLocation>
</comment>
<protein>
    <submittedName>
        <fullName evidence="6">EI24 domain-containing protein</fullName>
    </submittedName>
</protein>
<evidence type="ECO:0000313" key="7">
    <source>
        <dbReference type="Proteomes" id="UP000619033"/>
    </source>
</evidence>
<feature type="transmembrane region" description="Helical" evidence="5">
    <location>
        <begin position="65"/>
        <end position="94"/>
    </location>
</feature>
<name>A0A8J7MM20_9RHOB</name>
<dbReference type="InterPro" id="IPR059112">
    <property type="entry name" value="CysZ/EI24"/>
</dbReference>
<organism evidence="6 7">
    <name type="scientific">Fuscibacter oryzae</name>
    <dbReference type="NCBI Taxonomy" id="2803939"/>
    <lineage>
        <taxon>Bacteria</taxon>
        <taxon>Pseudomonadati</taxon>
        <taxon>Pseudomonadota</taxon>
        <taxon>Alphaproteobacteria</taxon>
        <taxon>Rhodobacterales</taxon>
        <taxon>Paracoccaceae</taxon>
        <taxon>Fuscibacter</taxon>
    </lineage>
</organism>
<dbReference type="AlphaFoldDB" id="A0A8J7MM20"/>
<reference evidence="6" key="1">
    <citation type="submission" date="2021-01" db="EMBL/GenBank/DDBJ databases">
        <title>Genome seq and assembly of Tabrizicola sp. KVB23.</title>
        <authorList>
            <person name="Chhetri G."/>
        </authorList>
    </citation>
    <scope>NUCLEOTIDE SEQUENCE</scope>
    <source>
        <strain evidence="6">KVB23</strain>
    </source>
</reference>
<proteinExistence type="predicted"/>
<evidence type="ECO:0000256" key="5">
    <source>
        <dbReference type="SAM" id="Phobius"/>
    </source>
</evidence>
<accession>A0A8J7MM20</accession>
<evidence type="ECO:0000256" key="2">
    <source>
        <dbReference type="ARBA" id="ARBA00022692"/>
    </source>
</evidence>
<sequence length="232" mass="24748">MLSDFLRALGQLGDARFLRVVVLGIGLALALLAGVYAGFLALIEWATPGSVSIPWIGPVGGIDTLLSWGSLVLMLGLSVFLMVPVASAFSGLFLDDVAQAVEDRHYPGLPPAPRVPLTDSLIDSANFFGVLVVVNLLALVVFAFTGPLIPLFFWAINGFLLGREYFTLVATRRLGRAGAKALRAAYPLQIWLAGTLMAAPLSIPLVNLVVPVLGVATFTHMFHRLTGQRITP</sequence>
<keyword evidence="3 5" id="KW-1133">Transmembrane helix</keyword>
<dbReference type="RefSeq" id="WP_202658772.1">
    <property type="nucleotide sequence ID" value="NZ_JAESVP010000002.1"/>
</dbReference>
<evidence type="ECO:0000313" key="6">
    <source>
        <dbReference type="EMBL" id="MBL4927300.1"/>
    </source>
</evidence>
<evidence type="ECO:0000256" key="3">
    <source>
        <dbReference type="ARBA" id="ARBA00022989"/>
    </source>
</evidence>